<dbReference type="PANTHER" id="PTHR34383:SF3">
    <property type="entry name" value="POLYPHOSPHATE:AMP PHOSPHOTRANSFERASE"/>
    <property type="match status" value="1"/>
</dbReference>
<evidence type="ECO:0000256" key="1">
    <source>
        <dbReference type="ARBA" id="ARBA00022679"/>
    </source>
</evidence>
<dbReference type="PANTHER" id="PTHR34383">
    <property type="entry name" value="POLYPHOSPHATE:AMP PHOSPHOTRANSFERASE-RELATED"/>
    <property type="match status" value="1"/>
</dbReference>
<name>A0A6B8VGH4_9CORY</name>
<organism evidence="4 5">
    <name type="scientific">Corynebacterium kalinowskii</name>
    <dbReference type="NCBI Taxonomy" id="2675216"/>
    <lineage>
        <taxon>Bacteria</taxon>
        <taxon>Bacillati</taxon>
        <taxon>Actinomycetota</taxon>
        <taxon>Actinomycetes</taxon>
        <taxon>Mycobacteriales</taxon>
        <taxon>Corynebacteriaceae</taxon>
        <taxon>Corynebacterium</taxon>
    </lineage>
</organism>
<dbReference type="AlphaFoldDB" id="A0A6B8VGH4"/>
<evidence type="ECO:0000313" key="4">
    <source>
        <dbReference type="EMBL" id="QGU02109.1"/>
    </source>
</evidence>
<dbReference type="Proteomes" id="UP000427071">
    <property type="component" value="Chromosome"/>
</dbReference>
<gene>
    <name evidence="4" type="ORF">CKALI_06200</name>
</gene>
<keyword evidence="5" id="KW-1185">Reference proteome</keyword>
<keyword evidence="1" id="KW-0808">Transferase</keyword>
<proteinExistence type="predicted"/>
<dbReference type="PIRSF" id="PIRSF028756">
    <property type="entry name" value="PPK2_prd"/>
    <property type="match status" value="1"/>
</dbReference>
<feature type="domain" description="Polyphosphate kinase-2-related" evidence="3">
    <location>
        <begin position="27"/>
        <end position="256"/>
    </location>
</feature>
<dbReference type="InterPro" id="IPR022300">
    <property type="entry name" value="PPK2-rel_1"/>
</dbReference>
<dbReference type="SUPFAM" id="SSF52540">
    <property type="entry name" value="P-loop containing nucleoside triphosphate hydrolases"/>
    <property type="match status" value="1"/>
</dbReference>
<evidence type="ECO:0000259" key="3">
    <source>
        <dbReference type="Pfam" id="PF03976"/>
    </source>
</evidence>
<dbReference type="Pfam" id="PF03976">
    <property type="entry name" value="PPK2"/>
    <property type="match status" value="1"/>
</dbReference>
<sequence length="276" mass="31410">MSTFTIAEAKALVDPTIDPTSTPGFKASKENIERQVAEIEPELRELQEKLYANFRSGNNPGNILIVLQGMDTSGKGGVVKHTLDPLDPQGVHITGFGKPTKEELSHDFLWRIRKALPGPGKVGIFDRSHYEDVIVHRVHELSSPEEIERRYDAINEFEKELVDGGTTIIKVFLHISKEFQKENLTERLEDPTKYWKYNPGDVDERGHWDAYQEAYRIAFEKTSTDVAPWYIVPSDNKPYARMVVKFLLLDALRSKNLEWPAADFDVEVEKARVAAS</sequence>
<dbReference type="EMBL" id="CP046452">
    <property type="protein sequence ID" value="QGU02109.1"/>
    <property type="molecule type" value="Genomic_DNA"/>
</dbReference>
<protein>
    <submittedName>
        <fullName evidence="4">Polyphosphate kinase 2 (PPK2)</fullName>
    </submittedName>
</protein>
<dbReference type="GO" id="GO:0008976">
    <property type="term" value="F:polyphosphate kinase activity"/>
    <property type="evidence" value="ECO:0007669"/>
    <property type="project" value="InterPro"/>
</dbReference>
<dbReference type="InterPro" id="IPR016898">
    <property type="entry name" value="Polyphosphate_phosphotransfera"/>
</dbReference>
<dbReference type="InterPro" id="IPR027417">
    <property type="entry name" value="P-loop_NTPase"/>
</dbReference>
<dbReference type="Gene3D" id="3.40.50.300">
    <property type="entry name" value="P-loop containing nucleotide triphosphate hydrolases"/>
    <property type="match status" value="1"/>
</dbReference>
<evidence type="ECO:0000313" key="5">
    <source>
        <dbReference type="Proteomes" id="UP000427071"/>
    </source>
</evidence>
<keyword evidence="2 4" id="KW-0418">Kinase</keyword>
<dbReference type="RefSeq" id="WP_156192461.1">
    <property type="nucleotide sequence ID" value="NZ_CP046452.1"/>
</dbReference>
<dbReference type="NCBIfam" id="TIGR03709">
    <property type="entry name" value="PPK2_rel_1"/>
    <property type="match status" value="1"/>
</dbReference>
<accession>A0A6B8VGH4</accession>
<evidence type="ECO:0000256" key="2">
    <source>
        <dbReference type="ARBA" id="ARBA00022777"/>
    </source>
</evidence>
<dbReference type="KEGG" id="ckw:CKALI_06200"/>
<dbReference type="GO" id="GO:0006797">
    <property type="term" value="P:polyphosphate metabolic process"/>
    <property type="evidence" value="ECO:0007669"/>
    <property type="project" value="InterPro"/>
</dbReference>
<dbReference type="InterPro" id="IPR022488">
    <property type="entry name" value="PPK2-related"/>
</dbReference>
<reference evidence="5" key="1">
    <citation type="submission" date="2019-11" db="EMBL/GenBank/DDBJ databases">
        <title>Complete genome sequence of Corynebacterium kalinowskii 1959, a novel Corynebacterium species isolated from soil of a small paddock in Vilsendorf, Germany.</title>
        <authorList>
            <person name="Schaffert L."/>
            <person name="Ruwe M."/>
            <person name="Milse J."/>
            <person name="Hanuschka K."/>
            <person name="Ortseifen V."/>
            <person name="Droste J."/>
            <person name="Brandt D."/>
            <person name="Schlueter L."/>
            <person name="Kutter Y."/>
            <person name="Vinke S."/>
            <person name="Viehoefer P."/>
            <person name="Jacob L."/>
            <person name="Luebke N.-C."/>
            <person name="Schulte-Berndt E."/>
            <person name="Hain C."/>
            <person name="Linder M."/>
            <person name="Schmidt P."/>
            <person name="Wollenschlaeger L."/>
            <person name="Luttermann T."/>
            <person name="Thieme E."/>
            <person name="Hassa J."/>
            <person name="Haak M."/>
            <person name="Wittchen M."/>
            <person name="Mentz A."/>
            <person name="Persicke M."/>
            <person name="Busche T."/>
            <person name="Ruckert C."/>
        </authorList>
    </citation>
    <scope>NUCLEOTIDE SEQUENCE [LARGE SCALE GENOMIC DNA]</scope>
    <source>
        <strain evidence="5">1959</strain>
    </source>
</reference>